<evidence type="ECO:0000256" key="3">
    <source>
        <dbReference type="ARBA" id="ARBA00022475"/>
    </source>
</evidence>
<dbReference type="InterPro" id="IPR000731">
    <property type="entry name" value="SSD"/>
</dbReference>
<evidence type="ECO:0000313" key="9">
    <source>
        <dbReference type="EMBL" id="MDO7906410.1"/>
    </source>
</evidence>
<feature type="transmembrane region" description="Helical" evidence="7">
    <location>
        <begin position="337"/>
        <end position="360"/>
    </location>
</feature>
<keyword evidence="4 7" id="KW-0812">Transmembrane</keyword>
<evidence type="ECO:0000256" key="6">
    <source>
        <dbReference type="ARBA" id="ARBA00023136"/>
    </source>
</evidence>
<dbReference type="InterPro" id="IPR050545">
    <property type="entry name" value="Mycobact_MmpL"/>
</dbReference>
<dbReference type="PANTHER" id="PTHR33406:SF6">
    <property type="entry name" value="MEMBRANE PROTEIN YDGH-RELATED"/>
    <property type="match status" value="1"/>
</dbReference>
<accession>A0ABT9CAX0</accession>
<feature type="transmembrane region" description="Helical" evidence="7">
    <location>
        <begin position="21"/>
        <end position="39"/>
    </location>
</feature>
<evidence type="ECO:0000256" key="1">
    <source>
        <dbReference type="ARBA" id="ARBA00004651"/>
    </source>
</evidence>
<feature type="transmembrane region" description="Helical" evidence="7">
    <location>
        <begin position="406"/>
        <end position="426"/>
    </location>
</feature>
<name>A0ABT9CAX0_9BACL</name>
<feature type="transmembrane region" description="Helical" evidence="7">
    <location>
        <begin position="228"/>
        <end position="249"/>
    </location>
</feature>
<dbReference type="EMBL" id="JAUQTB010000003">
    <property type="protein sequence ID" value="MDO7906410.1"/>
    <property type="molecule type" value="Genomic_DNA"/>
</dbReference>
<feature type="transmembrane region" description="Helical" evidence="7">
    <location>
        <begin position="588"/>
        <end position="612"/>
    </location>
</feature>
<proteinExistence type="inferred from homology"/>
<feature type="transmembrane region" description="Helical" evidence="7">
    <location>
        <begin position="667"/>
        <end position="688"/>
    </location>
</feature>
<dbReference type="InterPro" id="IPR004869">
    <property type="entry name" value="MMPL_dom"/>
</dbReference>
<feature type="transmembrane region" description="Helical" evidence="7">
    <location>
        <begin position="261"/>
        <end position="280"/>
    </location>
</feature>
<feature type="transmembrane region" description="Helical" evidence="7">
    <location>
        <begin position="694"/>
        <end position="713"/>
    </location>
</feature>
<evidence type="ECO:0000256" key="2">
    <source>
        <dbReference type="ARBA" id="ARBA00010157"/>
    </source>
</evidence>
<feature type="transmembrane region" description="Helical" evidence="7">
    <location>
        <begin position="203"/>
        <end position="221"/>
    </location>
</feature>
<feature type="transmembrane region" description="Helical" evidence="7">
    <location>
        <begin position="301"/>
        <end position="325"/>
    </location>
</feature>
<evidence type="ECO:0000259" key="8">
    <source>
        <dbReference type="PROSITE" id="PS50156"/>
    </source>
</evidence>
<gene>
    <name evidence="9" type="ORF">Q5741_08265</name>
</gene>
<keyword evidence="3" id="KW-1003">Cell membrane</keyword>
<feature type="transmembrane region" description="Helical" evidence="7">
    <location>
        <begin position="624"/>
        <end position="646"/>
    </location>
</feature>
<comment type="subcellular location">
    <subcellularLocation>
        <location evidence="1">Cell membrane</location>
        <topology evidence="1">Multi-pass membrane protein</topology>
    </subcellularLocation>
</comment>
<evidence type="ECO:0000256" key="5">
    <source>
        <dbReference type="ARBA" id="ARBA00022989"/>
    </source>
</evidence>
<evidence type="ECO:0000256" key="7">
    <source>
        <dbReference type="SAM" id="Phobius"/>
    </source>
</evidence>
<feature type="domain" description="SSD" evidence="8">
    <location>
        <begin position="591"/>
        <end position="719"/>
    </location>
</feature>
<dbReference type="PANTHER" id="PTHR33406">
    <property type="entry name" value="MEMBRANE PROTEIN MJ1562-RELATED"/>
    <property type="match status" value="1"/>
</dbReference>
<sequence>MSDSSHKGPLLGRWVAGKTGRWVTLLIWIVAAVILNLVWPSVNSQEVGNAPNLPDDKPSVQAEALAAKEFPNAAGVPALLVWHKDQGLADEDLVHIQKLTAAWESQPLPEQTFVAPYHKMPVQALKAQLSEDGSTLVTPVFFDSSAETEELKQGVDELQKQAKTEFGSDVFAEANDSNNLTARVTGPVGISIDATGLFQNADVSLLIATVLLVLIFLLLIYRSPVLALIPLIAVGFAYMVVGPILGFMAQQGWITIDQQSISIMTVLLFGAGTDYCLFLISHFRQLLHVEKSKWKALFQAISGSSGAIAMSGFTVVISLLALLLAETGSYHRFAIPFSLSIFIMGIASLTLVPALLSIFGRVSFFPFIPRTYDMQVERAKAKNKPVPQPKPRKESWIGRIVVTKPWAVLGVAVILLGVLASFSTQIKFTYDILSSFPKDMPSREGFATIGEQFSEGELAPVKIMVDTEGKNVDLKTAMQKLDYVDQVSDPQQGFENKQISAVDVELRMNPYSMEAMNHIPDLKEAAGQVLEQAGVANAADKVWISGQTVDQYDNKQTGDRDDKIIIPVVIGLITLLLLVYLRSIVATVYLIATVVLSFFSALGLGWLIVHYGLGGDAIQGAIPLYSFVFLVALGEDYNIFMISSIWSKRKKMPLKQAIKEGVGETSSVITSAGLILAGTFAVLATLPIQVLVQFGIITAAGVLLDTFIVRPFLVPAITTLLGRWAFWPAKHVEVADIEPAGQKTPASLDS</sequence>
<dbReference type="PROSITE" id="PS50156">
    <property type="entry name" value="SSD"/>
    <property type="match status" value="2"/>
</dbReference>
<evidence type="ECO:0000256" key="4">
    <source>
        <dbReference type="ARBA" id="ARBA00022692"/>
    </source>
</evidence>
<comment type="similarity">
    <text evidence="2">Belongs to the resistance-nodulation-cell division (RND) (TC 2.A.6) family. MmpL subfamily.</text>
</comment>
<dbReference type="Proteomes" id="UP001240171">
    <property type="component" value="Unassembled WGS sequence"/>
</dbReference>
<protein>
    <submittedName>
        <fullName evidence="9">MMPL family transporter</fullName>
    </submittedName>
</protein>
<keyword evidence="10" id="KW-1185">Reference proteome</keyword>
<keyword evidence="5 7" id="KW-1133">Transmembrane helix</keyword>
<evidence type="ECO:0000313" key="10">
    <source>
        <dbReference type="Proteomes" id="UP001240171"/>
    </source>
</evidence>
<dbReference type="Pfam" id="PF03176">
    <property type="entry name" value="MMPL"/>
    <property type="match status" value="2"/>
</dbReference>
<feature type="domain" description="SSD" evidence="8">
    <location>
        <begin position="263"/>
        <end position="358"/>
    </location>
</feature>
<organism evidence="9 10">
    <name type="scientific">Paenibacillus lacisoli</name>
    <dbReference type="NCBI Taxonomy" id="3064525"/>
    <lineage>
        <taxon>Bacteria</taxon>
        <taxon>Bacillati</taxon>
        <taxon>Bacillota</taxon>
        <taxon>Bacilli</taxon>
        <taxon>Bacillales</taxon>
        <taxon>Paenibacillaceae</taxon>
        <taxon>Paenibacillus</taxon>
    </lineage>
</organism>
<dbReference type="RefSeq" id="WP_305023604.1">
    <property type="nucleotide sequence ID" value="NZ_JAUQTB010000003.1"/>
</dbReference>
<feature type="transmembrane region" description="Helical" evidence="7">
    <location>
        <begin position="564"/>
        <end position="581"/>
    </location>
</feature>
<comment type="caution">
    <text evidence="9">The sequence shown here is derived from an EMBL/GenBank/DDBJ whole genome shotgun (WGS) entry which is preliminary data.</text>
</comment>
<keyword evidence="6 7" id="KW-0472">Membrane</keyword>
<dbReference type="SUPFAM" id="SSF82866">
    <property type="entry name" value="Multidrug efflux transporter AcrB transmembrane domain"/>
    <property type="match status" value="2"/>
</dbReference>
<dbReference type="Gene3D" id="1.20.1640.10">
    <property type="entry name" value="Multidrug efflux transporter AcrB transmembrane domain"/>
    <property type="match status" value="2"/>
</dbReference>
<reference evidence="9 10" key="1">
    <citation type="submission" date="2023-07" db="EMBL/GenBank/DDBJ databases">
        <title>Paenibacillus sp. JX-17 nov. isolated from soil.</title>
        <authorList>
            <person name="Wan Y."/>
            <person name="Liu B."/>
        </authorList>
    </citation>
    <scope>NUCLEOTIDE SEQUENCE [LARGE SCALE GENOMIC DNA]</scope>
    <source>
        <strain evidence="9 10">JX-17</strain>
    </source>
</reference>